<gene>
    <name evidence="1" type="ORF">V0U35_01650</name>
</gene>
<reference evidence="1 2" key="1">
    <citation type="submission" date="2024-01" db="EMBL/GenBank/DDBJ databases">
        <title>Hyphobacterium bacterium isolated from marine sediment.</title>
        <authorList>
            <person name="Zhao S."/>
        </authorList>
    </citation>
    <scope>NUCLEOTIDE SEQUENCE [LARGE SCALE GENOMIC DNA]</scope>
    <source>
        <strain evidence="1 2">Y60-23</strain>
    </source>
</reference>
<evidence type="ECO:0000313" key="2">
    <source>
        <dbReference type="Proteomes" id="UP001310692"/>
    </source>
</evidence>
<dbReference type="EMBL" id="JAZDRO010000001">
    <property type="protein sequence ID" value="MEE2565368.1"/>
    <property type="molecule type" value="Genomic_DNA"/>
</dbReference>
<dbReference type="RefSeq" id="WP_330194905.1">
    <property type="nucleotide sequence ID" value="NZ_JAZDRO010000001.1"/>
</dbReference>
<dbReference type="Pfam" id="PF20099">
    <property type="entry name" value="DUF6489"/>
    <property type="match status" value="1"/>
</dbReference>
<organism evidence="1 2">
    <name type="scientific">Hyphobacterium marinum</name>
    <dbReference type="NCBI Taxonomy" id="3116574"/>
    <lineage>
        <taxon>Bacteria</taxon>
        <taxon>Pseudomonadati</taxon>
        <taxon>Pseudomonadota</taxon>
        <taxon>Alphaproteobacteria</taxon>
        <taxon>Maricaulales</taxon>
        <taxon>Maricaulaceae</taxon>
        <taxon>Hyphobacterium</taxon>
    </lineage>
</organism>
<sequence>MKVKVDIDCTPEEARTFFGLPNVTPLNDALVEEMTKRMQENIGALEPEALMRNWMSFGGQMQDQFMSLMRQASGDTKG</sequence>
<dbReference type="Proteomes" id="UP001310692">
    <property type="component" value="Unassembled WGS sequence"/>
</dbReference>
<accession>A0ABU7LUX7</accession>
<name>A0ABU7LUX7_9PROT</name>
<comment type="caution">
    <text evidence="1">The sequence shown here is derived from an EMBL/GenBank/DDBJ whole genome shotgun (WGS) entry which is preliminary data.</text>
</comment>
<dbReference type="InterPro" id="IPR045502">
    <property type="entry name" value="DUF6489"/>
</dbReference>
<evidence type="ECO:0000313" key="1">
    <source>
        <dbReference type="EMBL" id="MEE2565368.1"/>
    </source>
</evidence>
<keyword evidence="2" id="KW-1185">Reference proteome</keyword>
<protein>
    <submittedName>
        <fullName evidence="1">DUF6489 family protein</fullName>
    </submittedName>
</protein>
<proteinExistence type="predicted"/>